<comment type="caution">
    <text evidence="3">The sequence shown here is derived from an EMBL/GenBank/DDBJ whole genome shotgun (WGS) entry which is preliminary data.</text>
</comment>
<dbReference type="EMBL" id="MRZV01000096">
    <property type="protein sequence ID" value="PIK58999.1"/>
    <property type="molecule type" value="Genomic_DNA"/>
</dbReference>
<dbReference type="AlphaFoldDB" id="A0A2G8LFG4"/>
<evidence type="ECO:0000259" key="1">
    <source>
        <dbReference type="PROSITE" id="PS50191"/>
    </source>
</evidence>
<dbReference type="PROSITE" id="PS50191">
    <property type="entry name" value="CRAL_TRIO"/>
    <property type="match status" value="1"/>
</dbReference>
<dbReference type="Gene3D" id="3.40.525.10">
    <property type="entry name" value="CRAL-TRIO lipid binding domain"/>
    <property type="match status" value="1"/>
</dbReference>
<evidence type="ECO:0000313" key="3">
    <source>
        <dbReference type="EMBL" id="PIK58999.1"/>
    </source>
</evidence>
<dbReference type="STRING" id="307972.A0A2G8LFG4"/>
<accession>A0A2G8LFG4</accession>
<dbReference type="InterPro" id="IPR036865">
    <property type="entry name" value="CRAL-TRIO_dom_sf"/>
</dbReference>
<proteinExistence type="predicted"/>
<dbReference type="Proteomes" id="UP000230750">
    <property type="component" value="Unassembled WGS sequence"/>
</dbReference>
<dbReference type="SMART" id="SM00516">
    <property type="entry name" value="SEC14"/>
    <property type="match status" value="1"/>
</dbReference>
<dbReference type="InterPro" id="IPR009038">
    <property type="entry name" value="GOLD_dom"/>
</dbReference>
<dbReference type="SUPFAM" id="SSF52087">
    <property type="entry name" value="CRAL/TRIO domain"/>
    <property type="match status" value="1"/>
</dbReference>
<dbReference type="PROSITE" id="PS50866">
    <property type="entry name" value="GOLD"/>
    <property type="match status" value="1"/>
</dbReference>
<reference evidence="3 4" key="1">
    <citation type="journal article" date="2017" name="PLoS Biol.">
        <title>The sea cucumber genome provides insights into morphological evolution and visceral regeneration.</title>
        <authorList>
            <person name="Zhang X."/>
            <person name="Sun L."/>
            <person name="Yuan J."/>
            <person name="Sun Y."/>
            <person name="Gao Y."/>
            <person name="Zhang L."/>
            <person name="Li S."/>
            <person name="Dai H."/>
            <person name="Hamel J.F."/>
            <person name="Liu C."/>
            <person name="Yu Y."/>
            <person name="Liu S."/>
            <person name="Lin W."/>
            <person name="Guo K."/>
            <person name="Jin S."/>
            <person name="Xu P."/>
            <person name="Storey K.B."/>
            <person name="Huan P."/>
            <person name="Zhang T."/>
            <person name="Zhou Y."/>
            <person name="Zhang J."/>
            <person name="Lin C."/>
            <person name="Li X."/>
            <person name="Xing L."/>
            <person name="Huo D."/>
            <person name="Sun M."/>
            <person name="Wang L."/>
            <person name="Mercier A."/>
            <person name="Li F."/>
            <person name="Yang H."/>
            <person name="Xiang J."/>
        </authorList>
    </citation>
    <scope>NUCLEOTIDE SEQUENCE [LARGE SCALE GENOMIC DNA]</scope>
    <source>
        <strain evidence="3">Shaxun</strain>
        <tissue evidence="3">Muscle</tissue>
    </source>
</reference>
<dbReference type="InterPro" id="IPR036598">
    <property type="entry name" value="GOLD_dom_sf"/>
</dbReference>
<dbReference type="PANTHER" id="PTHR23324:SF83">
    <property type="entry name" value="SEC14-LIKE PROTEIN 2"/>
    <property type="match status" value="1"/>
</dbReference>
<dbReference type="GO" id="GO:0005737">
    <property type="term" value="C:cytoplasm"/>
    <property type="evidence" value="ECO:0007669"/>
    <property type="project" value="TreeGrafter"/>
</dbReference>
<dbReference type="InterPro" id="IPR001251">
    <property type="entry name" value="CRAL-TRIO_dom"/>
</dbReference>
<protein>
    <submittedName>
        <fullName evidence="3">Putative SEC14-like protein 2 isoform X1</fullName>
    </submittedName>
</protein>
<feature type="domain" description="GOLD" evidence="2">
    <location>
        <begin position="261"/>
        <end position="362"/>
    </location>
</feature>
<dbReference type="Pfam" id="PF00650">
    <property type="entry name" value="CRAL_TRIO"/>
    <property type="match status" value="1"/>
</dbReference>
<evidence type="ECO:0000313" key="4">
    <source>
        <dbReference type="Proteomes" id="UP000230750"/>
    </source>
</evidence>
<gene>
    <name evidence="3" type="ORF">BSL78_04099</name>
</gene>
<evidence type="ECO:0000259" key="2">
    <source>
        <dbReference type="PROSITE" id="PS50866"/>
    </source>
</evidence>
<keyword evidence="4" id="KW-1185">Reference proteome</keyword>
<sequence>MSGRVGDLSPEQAEKLAQLKVNLKDIKKDTYTDQHYLRFLREWRAKNKMSTFLDDHPLPEAILKYWPNGTSGVDKEGHLVVIMTIGRIDARGVLFSLKASDRETVAIHIIEKLYHDARENSKTQGKYIEGITFILDMEGLGPQILWKPFISLWNEIMVIMEQYYPETVNKVFITRPPAIFPLTYSLVRPFLDEGTKSKVKILKSSSKWQDTLLKYIEDDQLPKHWGGSQVDPDGDPKCPSKIVLAGKVPESYYMKDQLFEEEALSKIVISSGGTKMLKYEVRVPESAIRYVFKTDEGDVTFSIYKKIKSSEGKEIIREEKKYNCHVIPVDGEVEAETTGFYIFCFGNTSRMKSKTLSYQIEVLEPDEESLEKSELGDDN</sequence>
<dbReference type="Gene3D" id="2.60.120.680">
    <property type="entry name" value="GOLD domain"/>
    <property type="match status" value="1"/>
</dbReference>
<feature type="domain" description="CRAL-TRIO" evidence="1">
    <location>
        <begin position="58"/>
        <end position="233"/>
    </location>
</feature>
<organism evidence="3 4">
    <name type="scientific">Stichopus japonicus</name>
    <name type="common">Sea cucumber</name>
    <dbReference type="NCBI Taxonomy" id="307972"/>
    <lineage>
        <taxon>Eukaryota</taxon>
        <taxon>Metazoa</taxon>
        <taxon>Echinodermata</taxon>
        <taxon>Eleutherozoa</taxon>
        <taxon>Echinozoa</taxon>
        <taxon>Holothuroidea</taxon>
        <taxon>Aspidochirotacea</taxon>
        <taxon>Aspidochirotida</taxon>
        <taxon>Stichopodidae</taxon>
        <taxon>Apostichopus</taxon>
    </lineage>
</organism>
<dbReference type="OrthoDB" id="1434354at2759"/>
<dbReference type="InterPro" id="IPR051064">
    <property type="entry name" value="SEC14/CRAL-TRIO_domain"/>
</dbReference>
<name>A0A2G8LFG4_STIJA</name>
<dbReference type="PANTHER" id="PTHR23324">
    <property type="entry name" value="SEC14 RELATED PROTEIN"/>
    <property type="match status" value="1"/>
</dbReference>
<dbReference type="SUPFAM" id="SSF101576">
    <property type="entry name" value="Supernatant protein factor (SPF), C-terminal domain"/>
    <property type="match status" value="1"/>
</dbReference>
<dbReference type="CDD" id="cd00170">
    <property type="entry name" value="SEC14"/>
    <property type="match status" value="1"/>
</dbReference>